<dbReference type="Proteomes" id="UP000321899">
    <property type="component" value="Unassembled WGS sequence"/>
</dbReference>
<proteinExistence type="predicted"/>
<dbReference type="RefSeq" id="WP_139446810.1">
    <property type="nucleotide sequence ID" value="NZ_VDMB01000004.1"/>
</dbReference>
<gene>
    <name evidence="2" type="ORF">FIM25_04645</name>
</gene>
<reference evidence="2 3" key="1">
    <citation type="submission" date="2019-06" db="EMBL/GenBank/DDBJ databases">
        <title>Desulfobotulus mexicanus sp. nov., a novel sulfate-reducing bacterium isolated from the sediment of an alkaline crater lake in Mexico.</title>
        <authorList>
            <person name="Hirschler-Rea A."/>
        </authorList>
    </citation>
    <scope>NUCLEOTIDE SEQUENCE [LARGE SCALE GENOMIC DNA]</scope>
    <source>
        <strain evidence="2 3">PAR22N</strain>
    </source>
</reference>
<comment type="caution">
    <text evidence="2">The sequence shown here is derived from an EMBL/GenBank/DDBJ whole genome shotgun (WGS) entry which is preliminary data.</text>
</comment>
<protein>
    <submittedName>
        <fullName evidence="2">DUF4389 domain-containing protein</fullName>
    </submittedName>
</protein>
<dbReference type="Pfam" id="PF14333">
    <property type="entry name" value="DUF4389"/>
    <property type="match status" value="1"/>
</dbReference>
<name>A0A5Q4VG82_9BACT</name>
<keyword evidence="1" id="KW-1133">Transmembrane helix</keyword>
<evidence type="ECO:0000313" key="3">
    <source>
        <dbReference type="Proteomes" id="UP000321899"/>
    </source>
</evidence>
<dbReference type="InterPro" id="IPR025498">
    <property type="entry name" value="DUF4389"/>
</dbReference>
<evidence type="ECO:0000313" key="2">
    <source>
        <dbReference type="EMBL" id="TYT75377.1"/>
    </source>
</evidence>
<keyword evidence="1" id="KW-0472">Membrane</keyword>
<dbReference type="AlphaFoldDB" id="A0A5Q4VG82"/>
<feature type="transmembrane region" description="Helical" evidence="1">
    <location>
        <begin position="20"/>
        <end position="45"/>
    </location>
</feature>
<evidence type="ECO:0000256" key="1">
    <source>
        <dbReference type="SAM" id="Phobius"/>
    </source>
</evidence>
<dbReference type="EMBL" id="VDMB01000004">
    <property type="protein sequence ID" value="TYT75377.1"/>
    <property type="molecule type" value="Genomic_DNA"/>
</dbReference>
<keyword evidence="3" id="KW-1185">Reference proteome</keyword>
<sequence>MDQAKNFFMSRKDIAIRLLYTIFFFIVLEFLKTIQIFLSCVQYIWVLVTLNHLEPLRSLTDRLAVLSYRILRYISLNENKKPFPFTEFPESVDVSESVRFSEKD</sequence>
<accession>A0A5Q4VG82</accession>
<keyword evidence="1" id="KW-0812">Transmembrane</keyword>
<dbReference type="OrthoDB" id="5458236at2"/>
<organism evidence="2 3">
    <name type="scientific">Desulfobotulus mexicanus</name>
    <dbReference type="NCBI Taxonomy" id="2586642"/>
    <lineage>
        <taxon>Bacteria</taxon>
        <taxon>Pseudomonadati</taxon>
        <taxon>Thermodesulfobacteriota</taxon>
        <taxon>Desulfobacteria</taxon>
        <taxon>Desulfobacterales</taxon>
        <taxon>Desulfobacteraceae</taxon>
        <taxon>Desulfobotulus</taxon>
    </lineage>
</organism>